<dbReference type="InterPro" id="IPR036568">
    <property type="entry name" value="GGCT-like_sf"/>
</dbReference>
<dbReference type="SUPFAM" id="SSF110857">
    <property type="entry name" value="Gamma-glutamyl cyclotransferase-like"/>
    <property type="match status" value="1"/>
</dbReference>
<dbReference type="InParanoid" id="A0A423PJZ5"/>
<dbReference type="RefSeq" id="WP_123658904.1">
    <property type="nucleotide sequence ID" value="NZ_AYKG01000042.1"/>
</dbReference>
<comment type="caution">
    <text evidence="5">The sequence shown here is derived from an EMBL/GenBank/DDBJ whole genome shotgun (WGS) entry which is preliminary data.</text>
</comment>
<dbReference type="InterPro" id="IPR013024">
    <property type="entry name" value="GGCT-like"/>
</dbReference>
<feature type="active site" description="Proton acceptor" evidence="2">
    <location>
        <position position="79"/>
    </location>
</feature>
<dbReference type="InterPro" id="IPR017939">
    <property type="entry name" value="G-Glutamylcylcotransferase"/>
</dbReference>
<dbReference type="PANTHER" id="PTHR12935:SF0">
    <property type="entry name" value="GAMMA-GLUTAMYLCYCLOTRANSFERASE"/>
    <property type="match status" value="1"/>
</dbReference>
<dbReference type="AlphaFoldDB" id="A0A423PJZ5"/>
<evidence type="ECO:0000313" key="5">
    <source>
        <dbReference type="EMBL" id="ROO25903.1"/>
    </source>
</evidence>
<keyword evidence="1" id="KW-0456">Lyase</keyword>
<gene>
    <name evidence="5" type="ORF">SAJA_12135</name>
</gene>
<protein>
    <recommendedName>
        <fullName evidence="4">Gamma-glutamylcyclotransferase AIG2-like domain-containing protein</fullName>
    </recommendedName>
</protein>
<evidence type="ECO:0000259" key="4">
    <source>
        <dbReference type="Pfam" id="PF06094"/>
    </source>
</evidence>
<feature type="domain" description="Gamma-glutamylcyclotransferase AIG2-like" evidence="4">
    <location>
        <begin position="3"/>
        <end position="104"/>
    </location>
</feature>
<evidence type="ECO:0000256" key="2">
    <source>
        <dbReference type="PIRSR" id="PIRSR617939-1"/>
    </source>
</evidence>
<dbReference type="Proteomes" id="UP000285310">
    <property type="component" value="Unassembled WGS sequence"/>
</dbReference>
<evidence type="ECO:0000256" key="3">
    <source>
        <dbReference type="PIRSR" id="PIRSR617939-2"/>
    </source>
</evidence>
<dbReference type="EMBL" id="AYKG01000042">
    <property type="protein sequence ID" value="ROO25903.1"/>
    <property type="molecule type" value="Genomic_DNA"/>
</dbReference>
<dbReference type="Pfam" id="PF06094">
    <property type="entry name" value="GGACT"/>
    <property type="match status" value="1"/>
</dbReference>
<sequence>MIYFAYGSNMCTARLARRVPSVRPLGAATLAGHRLAWHLIGADDSGKCNIVATEAPDAIVHGVAFELDAERLEALHAAEGPAYDFLELPIEHAGDTLTAAVYRGRAEWLDDTRVPFDWYRDFVLDGARAHGLPAAWIERLNAVATQVDADSQRARANREILNETPANVTAG</sequence>
<reference evidence="5 6" key="1">
    <citation type="submission" date="2013-10" db="EMBL/GenBank/DDBJ databases">
        <title>Salinisphaera japonica YTM-1 Genome Sequencing.</title>
        <authorList>
            <person name="Lai Q."/>
            <person name="Li C."/>
            <person name="Shao Z."/>
        </authorList>
    </citation>
    <scope>NUCLEOTIDE SEQUENCE [LARGE SCALE GENOMIC DNA]</scope>
    <source>
        <strain evidence="5 6">YTM-1</strain>
    </source>
</reference>
<proteinExistence type="predicted"/>
<name>A0A423PJZ5_9GAMM</name>
<dbReference type="PANTHER" id="PTHR12935">
    <property type="entry name" value="GAMMA-GLUTAMYLCYCLOTRANSFERASE"/>
    <property type="match status" value="1"/>
</dbReference>
<dbReference type="GO" id="GO:0003839">
    <property type="term" value="F:gamma-glutamylcyclotransferase activity"/>
    <property type="evidence" value="ECO:0007669"/>
    <property type="project" value="InterPro"/>
</dbReference>
<evidence type="ECO:0000256" key="1">
    <source>
        <dbReference type="ARBA" id="ARBA00023239"/>
    </source>
</evidence>
<dbReference type="InterPro" id="IPR009288">
    <property type="entry name" value="AIG2-like_dom"/>
</dbReference>
<dbReference type="CDD" id="cd06661">
    <property type="entry name" value="GGCT_like"/>
    <property type="match status" value="1"/>
</dbReference>
<feature type="binding site" evidence="3">
    <location>
        <position position="119"/>
    </location>
    <ligand>
        <name>substrate</name>
    </ligand>
</feature>
<feature type="binding site" evidence="3">
    <location>
        <begin position="3"/>
        <end position="8"/>
    </location>
    <ligand>
        <name>substrate</name>
    </ligand>
</feature>
<dbReference type="Gene3D" id="3.10.490.10">
    <property type="entry name" value="Gamma-glutamyl cyclotransferase-like"/>
    <property type="match status" value="1"/>
</dbReference>
<keyword evidence="6" id="KW-1185">Reference proteome</keyword>
<evidence type="ECO:0000313" key="6">
    <source>
        <dbReference type="Proteomes" id="UP000285310"/>
    </source>
</evidence>
<dbReference type="OrthoDB" id="5401862at2"/>
<accession>A0A423PJZ5</accession>
<organism evidence="5 6">
    <name type="scientific">Salinisphaera japonica YTM-1</name>
    <dbReference type="NCBI Taxonomy" id="1209778"/>
    <lineage>
        <taxon>Bacteria</taxon>
        <taxon>Pseudomonadati</taxon>
        <taxon>Pseudomonadota</taxon>
        <taxon>Gammaproteobacteria</taxon>
        <taxon>Salinisphaerales</taxon>
        <taxon>Salinisphaeraceae</taxon>
        <taxon>Salinisphaera</taxon>
    </lineage>
</organism>